<name>A0ABC8TFJ4_9AQUA</name>
<keyword evidence="3" id="KW-1185">Reference proteome</keyword>
<dbReference type="PANTHER" id="PTHR33130">
    <property type="entry name" value="PUTATIVE (DUF1639)-RELATED"/>
    <property type="match status" value="1"/>
</dbReference>
<comment type="caution">
    <text evidence="2">The sequence shown here is derived from an EMBL/GenBank/DDBJ whole genome shotgun (WGS) entry which is preliminary data.</text>
</comment>
<evidence type="ECO:0000313" key="3">
    <source>
        <dbReference type="Proteomes" id="UP001642360"/>
    </source>
</evidence>
<feature type="region of interest" description="Disordered" evidence="1">
    <location>
        <begin position="128"/>
        <end position="149"/>
    </location>
</feature>
<evidence type="ECO:0000313" key="2">
    <source>
        <dbReference type="EMBL" id="CAK9167816.1"/>
    </source>
</evidence>
<evidence type="ECO:0000256" key="1">
    <source>
        <dbReference type="SAM" id="MobiDB-lite"/>
    </source>
</evidence>
<dbReference type="PANTHER" id="PTHR33130:SF43">
    <property type="entry name" value="OS01G0688600 PROTEIN"/>
    <property type="match status" value="1"/>
</dbReference>
<accession>A0ABC8TFJ4</accession>
<protein>
    <submittedName>
        <fullName evidence="2">Uncharacterized protein</fullName>
    </submittedName>
</protein>
<dbReference type="EMBL" id="CAUOFW020004946">
    <property type="protein sequence ID" value="CAK9167816.1"/>
    <property type="molecule type" value="Genomic_DNA"/>
</dbReference>
<proteinExistence type="predicted"/>
<dbReference type="InterPro" id="IPR012438">
    <property type="entry name" value="DUF1639"/>
</dbReference>
<reference evidence="2 3" key="1">
    <citation type="submission" date="2024-02" db="EMBL/GenBank/DDBJ databases">
        <authorList>
            <person name="Vignale AGUSTIN F."/>
            <person name="Sosa J E."/>
            <person name="Modenutti C."/>
        </authorList>
    </citation>
    <scope>NUCLEOTIDE SEQUENCE [LARGE SCALE GENOMIC DNA]</scope>
</reference>
<dbReference type="Proteomes" id="UP001642360">
    <property type="component" value="Unassembled WGS sequence"/>
</dbReference>
<feature type="region of interest" description="Disordered" evidence="1">
    <location>
        <begin position="49"/>
        <end position="100"/>
    </location>
</feature>
<dbReference type="Pfam" id="PF07797">
    <property type="entry name" value="DUF1639"/>
    <property type="match status" value="1"/>
</dbReference>
<sequence length="259" mass="28619">MAVPPDRSTRNLHNFTLPRLKWGNQKSLQCIKSENNISIATGDTLTDHSRSSAFEATDSDCFNRRTGTRNDLIKPRSSNVSDQSSNKSPLNKKCGVSDNDGIEGVRRKLMTDLRIAADRMKVPVLEEKEKKRESEISNSPQPWNLRSGRAPYKAPIKSGGSMTGGGGHAGKQESPVATVKSTRLRNVVTNEKETTEKGENSQRAKFSLTLTKEGIESDLAMTGAKPARRPKKKPKAAQMQLDVRLKSFFFSGFFVNPVL</sequence>
<organism evidence="2 3">
    <name type="scientific">Ilex paraguariensis</name>
    <name type="common">yerba mate</name>
    <dbReference type="NCBI Taxonomy" id="185542"/>
    <lineage>
        <taxon>Eukaryota</taxon>
        <taxon>Viridiplantae</taxon>
        <taxon>Streptophyta</taxon>
        <taxon>Embryophyta</taxon>
        <taxon>Tracheophyta</taxon>
        <taxon>Spermatophyta</taxon>
        <taxon>Magnoliopsida</taxon>
        <taxon>eudicotyledons</taxon>
        <taxon>Gunneridae</taxon>
        <taxon>Pentapetalae</taxon>
        <taxon>asterids</taxon>
        <taxon>campanulids</taxon>
        <taxon>Aquifoliales</taxon>
        <taxon>Aquifoliaceae</taxon>
        <taxon>Ilex</taxon>
    </lineage>
</organism>
<dbReference type="AlphaFoldDB" id="A0ABC8TFJ4"/>
<feature type="compositionally biased region" description="Low complexity" evidence="1">
    <location>
        <begin position="77"/>
        <end position="88"/>
    </location>
</feature>
<gene>
    <name evidence="2" type="ORF">ILEXP_LOCUS37134</name>
</gene>